<dbReference type="Proteomes" id="UP000515960">
    <property type="component" value="Chromosome"/>
</dbReference>
<evidence type="ECO:0000313" key="3">
    <source>
        <dbReference type="EMBL" id="QNL45916.1"/>
    </source>
</evidence>
<organism evidence="3 4">
    <name type="scientific">Oscillibacter hominis</name>
    <dbReference type="NCBI Taxonomy" id="2763056"/>
    <lineage>
        <taxon>Bacteria</taxon>
        <taxon>Bacillati</taxon>
        <taxon>Bacillota</taxon>
        <taxon>Clostridia</taxon>
        <taxon>Eubacteriales</taxon>
        <taxon>Oscillospiraceae</taxon>
        <taxon>Oscillibacter</taxon>
    </lineage>
</organism>
<evidence type="ECO:0000256" key="1">
    <source>
        <dbReference type="SAM" id="MobiDB-lite"/>
    </source>
</evidence>
<dbReference type="InterPro" id="IPR027954">
    <property type="entry name" value="Transcobalamin-like_C"/>
</dbReference>
<gene>
    <name evidence="3" type="ORF">H8790_13390</name>
</gene>
<feature type="compositionally biased region" description="Polar residues" evidence="1">
    <location>
        <begin position="7"/>
        <end position="16"/>
    </location>
</feature>
<protein>
    <submittedName>
        <fullName evidence="3">DUF4430 domain-containing protein</fullName>
    </submittedName>
</protein>
<dbReference type="EMBL" id="CP060490">
    <property type="protein sequence ID" value="QNL45916.1"/>
    <property type="molecule type" value="Genomic_DNA"/>
</dbReference>
<dbReference type="KEGG" id="ohi:H8790_13390"/>
<dbReference type="AlphaFoldDB" id="A0A7G9B8N5"/>
<reference evidence="3 4" key="1">
    <citation type="submission" date="2020-08" db="EMBL/GenBank/DDBJ databases">
        <authorList>
            <person name="Liu C."/>
            <person name="Sun Q."/>
        </authorList>
    </citation>
    <scope>NUCLEOTIDE SEQUENCE [LARGE SCALE GENOMIC DNA]</scope>
    <source>
        <strain evidence="3 4">NSJ-62</strain>
    </source>
</reference>
<keyword evidence="4" id="KW-1185">Reference proteome</keyword>
<dbReference type="Pfam" id="PF14478">
    <property type="entry name" value="DUF4430"/>
    <property type="match status" value="1"/>
</dbReference>
<name>A0A7G9B8N5_9FIRM</name>
<evidence type="ECO:0000313" key="4">
    <source>
        <dbReference type="Proteomes" id="UP000515960"/>
    </source>
</evidence>
<evidence type="ECO:0000259" key="2">
    <source>
        <dbReference type="Pfam" id="PF14478"/>
    </source>
</evidence>
<accession>A0A7G9B8N5</accession>
<feature type="compositionally biased region" description="Low complexity" evidence="1">
    <location>
        <begin position="28"/>
        <end position="52"/>
    </location>
</feature>
<proteinExistence type="predicted"/>
<feature type="region of interest" description="Disordered" evidence="1">
    <location>
        <begin position="1"/>
        <end position="60"/>
    </location>
</feature>
<dbReference type="Gene3D" id="2.170.130.30">
    <property type="match status" value="1"/>
</dbReference>
<sequence>MKPPASSDAQEASTPSDPAPSRSPGEPPSKAAPSGAASPGGSSSGSASSGGADVPQEEPAAPTCTLTVHCGTLLDHLEDMEEAKRDLVPSDGVLWAEQTVSFTEGESVFDVLLREMQSSKTHLEYVNTPFYHSAYIEGIGNLYEFDGGPLSGWVYSVNGEFPNYGSSRYTLQDGDSVVWQYTCDLGADVGGDNGAWS</sequence>
<feature type="domain" description="Transcobalamin-like C-terminal" evidence="2">
    <location>
        <begin position="105"/>
        <end position="182"/>
    </location>
</feature>